<feature type="transmembrane region" description="Helical" evidence="1">
    <location>
        <begin position="103"/>
        <end position="121"/>
    </location>
</feature>
<name>A0A2S2JMC7_9LACO</name>
<reference evidence="3 4" key="1">
    <citation type="submission" date="2018-08" db="EMBL/GenBank/DDBJ databases">
        <title>Comparative genomics of wild bee and flower associated Lactobacillus reveals potential adaptation to the bee host.</title>
        <authorList>
            <person name="Vuong H.Q."/>
            <person name="Mcfrederick Q.S."/>
        </authorList>
    </citation>
    <scope>NUCLEOTIDE SEQUENCE</scope>
    <source>
        <strain evidence="2 4">HV_13</strain>
        <strain evidence="3">HV_63</strain>
    </source>
</reference>
<evidence type="ECO:0000313" key="5">
    <source>
        <dbReference type="Proteomes" id="UP000784700"/>
    </source>
</evidence>
<dbReference type="Proteomes" id="UP000777560">
    <property type="component" value="Unassembled WGS sequence"/>
</dbReference>
<evidence type="ECO:0000313" key="4">
    <source>
        <dbReference type="Proteomes" id="UP000777560"/>
    </source>
</evidence>
<sequence length="123" mass="13946">MNNSKQTTKAEMNEIELVIGKILRIGVIISAAIMIIGLLMFLITGNSGYAGNYHPSSFKEIFHGIVRLKPYAIMMLGIFCLILTPVLRVIVSIYSFYKEHDMLYVYITTFVLLVLIFSFFLGQ</sequence>
<proteinExistence type="predicted"/>
<dbReference type="GeneID" id="58107606"/>
<keyword evidence="4" id="KW-1185">Reference proteome</keyword>
<evidence type="ECO:0000313" key="3">
    <source>
        <dbReference type="EMBL" id="TPR46029.1"/>
    </source>
</evidence>
<keyword evidence="1" id="KW-0812">Transmembrane</keyword>
<organism evidence="3 5">
    <name type="scientific">Apilactobacillus micheneri</name>
    <dbReference type="NCBI Taxonomy" id="1899430"/>
    <lineage>
        <taxon>Bacteria</taxon>
        <taxon>Bacillati</taxon>
        <taxon>Bacillota</taxon>
        <taxon>Bacilli</taxon>
        <taxon>Lactobacillales</taxon>
        <taxon>Lactobacillaceae</taxon>
        <taxon>Apilactobacillus</taxon>
    </lineage>
</organism>
<dbReference type="RefSeq" id="WP_108983225.1">
    <property type="nucleotide sequence ID" value="NZ_BAABXB010000043.1"/>
</dbReference>
<protein>
    <submittedName>
        <fullName evidence="3">DUF1634 domain-containing protein</fullName>
    </submittedName>
</protein>
<dbReference type="AlphaFoldDB" id="A0A2S2JMC7"/>
<feature type="transmembrane region" description="Helical" evidence="1">
    <location>
        <begin position="71"/>
        <end position="91"/>
    </location>
</feature>
<feature type="transmembrane region" description="Helical" evidence="1">
    <location>
        <begin position="21"/>
        <end position="43"/>
    </location>
</feature>
<dbReference type="EMBL" id="QUAV01000003">
    <property type="protein sequence ID" value="TPR24699.1"/>
    <property type="molecule type" value="Genomic_DNA"/>
</dbReference>
<dbReference type="Proteomes" id="UP000784700">
    <property type="component" value="Unassembled WGS sequence"/>
</dbReference>
<comment type="caution">
    <text evidence="3">The sequence shown here is derived from an EMBL/GenBank/DDBJ whole genome shotgun (WGS) entry which is preliminary data.</text>
</comment>
<gene>
    <name evidence="2" type="ORF">DY114_05320</name>
    <name evidence="3" type="ORF">DY130_00520</name>
</gene>
<evidence type="ECO:0000313" key="2">
    <source>
        <dbReference type="EMBL" id="TPR24699.1"/>
    </source>
</evidence>
<keyword evidence="1" id="KW-0472">Membrane</keyword>
<dbReference type="OrthoDB" id="1682804at2"/>
<keyword evidence="1" id="KW-1133">Transmembrane helix</keyword>
<dbReference type="Pfam" id="PF07843">
    <property type="entry name" value="DUF1634"/>
    <property type="match status" value="1"/>
</dbReference>
<accession>A0A2S2JMC7</accession>
<dbReference type="EMBL" id="QUBG01000001">
    <property type="protein sequence ID" value="TPR46029.1"/>
    <property type="molecule type" value="Genomic_DNA"/>
</dbReference>
<dbReference type="InterPro" id="IPR012861">
    <property type="entry name" value="DUF1634"/>
</dbReference>
<evidence type="ECO:0000256" key="1">
    <source>
        <dbReference type="SAM" id="Phobius"/>
    </source>
</evidence>